<proteinExistence type="predicted"/>
<dbReference type="InterPro" id="IPR000160">
    <property type="entry name" value="GGDEF_dom"/>
</dbReference>
<dbReference type="FunFam" id="3.30.70.270:FF:000001">
    <property type="entry name" value="Diguanylate cyclase domain protein"/>
    <property type="match status" value="1"/>
</dbReference>
<evidence type="ECO:0000256" key="4">
    <source>
        <dbReference type="SAM" id="MobiDB-lite"/>
    </source>
</evidence>
<protein>
    <recommendedName>
        <fullName evidence="1">diguanylate cyclase</fullName>
        <ecNumber evidence="1">2.7.7.65</ecNumber>
    </recommendedName>
</protein>
<evidence type="ECO:0000313" key="8">
    <source>
        <dbReference type="Proteomes" id="UP000322822"/>
    </source>
</evidence>
<dbReference type="SMART" id="SM00267">
    <property type="entry name" value="GGDEF"/>
    <property type="match status" value="1"/>
</dbReference>
<dbReference type="OrthoDB" id="9813903at2"/>
<dbReference type="Proteomes" id="UP000322822">
    <property type="component" value="Chromosome 2"/>
</dbReference>
<evidence type="ECO:0000259" key="5">
    <source>
        <dbReference type="PROSITE" id="PS50885"/>
    </source>
</evidence>
<feature type="region of interest" description="Disordered" evidence="4">
    <location>
        <begin position="406"/>
        <end position="431"/>
    </location>
</feature>
<evidence type="ECO:0000313" key="7">
    <source>
        <dbReference type="EMBL" id="QET05317.1"/>
    </source>
</evidence>
<evidence type="ECO:0000259" key="6">
    <source>
        <dbReference type="PROSITE" id="PS50887"/>
    </source>
</evidence>
<dbReference type="InterPro" id="IPR003660">
    <property type="entry name" value="HAMP_dom"/>
</dbReference>
<dbReference type="SUPFAM" id="SSF55073">
    <property type="entry name" value="Nucleotide cyclase"/>
    <property type="match status" value="1"/>
</dbReference>
<evidence type="ECO:0000256" key="1">
    <source>
        <dbReference type="ARBA" id="ARBA00012528"/>
    </source>
</evidence>
<dbReference type="Gene3D" id="3.30.70.270">
    <property type="match status" value="1"/>
</dbReference>
<comment type="catalytic activity">
    <reaction evidence="2">
        <text>2 GTP = 3',3'-c-di-GMP + 2 diphosphate</text>
        <dbReference type="Rhea" id="RHEA:24898"/>
        <dbReference type="ChEBI" id="CHEBI:33019"/>
        <dbReference type="ChEBI" id="CHEBI:37565"/>
        <dbReference type="ChEBI" id="CHEBI:58805"/>
        <dbReference type="EC" id="2.7.7.65"/>
    </reaction>
</comment>
<dbReference type="InterPro" id="IPR050469">
    <property type="entry name" value="Diguanylate_Cyclase"/>
</dbReference>
<dbReference type="GO" id="GO:0007165">
    <property type="term" value="P:signal transduction"/>
    <property type="evidence" value="ECO:0007669"/>
    <property type="project" value="InterPro"/>
</dbReference>
<accession>A0A5P2HAR4</accession>
<gene>
    <name evidence="7" type="ORF">FOB72_25160</name>
</gene>
<evidence type="ECO:0000256" key="3">
    <source>
        <dbReference type="SAM" id="Coils"/>
    </source>
</evidence>
<dbReference type="EMBL" id="CP044067">
    <property type="protein sequence ID" value="QET05317.1"/>
    <property type="molecule type" value="Genomic_DNA"/>
</dbReference>
<organism evidence="7 8">
    <name type="scientific">Cupriavidus pauculus</name>
    <dbReference type="NCBI Taxonomy" id="82633"/>
    <lineage>
        <taxon>Bacteria</taxon>
        <taxon>Pseudomonadati</taxon>
        <taxon>Pseudomonadota</taxon>
        <taxon>Betaproteobacteria</taxon>
        <taxon>Burkholderiales</taxon>
        <taxon>Burkholderiaceae</taxon>
        <taxon>Cupriavidus</taxon>
    </lineage>
</organism>
<dbReference type="NCBIfam" id="TIGR00254">
    <property type="entry name" value="GGDEF"/>
    <property type="match status" value="1"/>
</dbReference>
<dbReference type="GO" id="GO:0052621">
    <property type="term" value="F:diguanylate cyclase activity"/>
    <property type="evidence" value="ECO:0007669"/>
    <property type="project" value="UniProtKB-EC"/>
</dbReference>
<feature type="domain" description="HAMP" evidence="5">
    <location>
        <begin position="184"/>
        <end position="238"/>
    </location>
</feature>
<dbReference type="PROSITE" id="PS50885">
    <property type="entry name" value="HAMP"/>
    <property type="match status" value="1"/>
</dbReference>
<feature type="coiled-coil region" evidence="3">
    <location>
        <begin position="226"/>
        <end position="253"/>
    </location>
</feature>
<dbReference type="InterPro" id="IPR029787">
    <property type="entry name" value="Nucleotide_cyclase"/>
</dbReference>
<dbReference type="AlphaFoldDB" id="A0A5P2HAR4"/>
<keyword evidence="3" id="KW-0175">Coiled coil</keyword>
<sequence length="431" mass="48163">MPLMPPVRSIRNRMIVLFIVATTTTLGAFAAHRQWQLRQDLEQRFERTRMEVSDGLRQSLAGPAWALNVDILRTTLEATLIHPEVTGACIYSPDGHEIYAEVHRPASHASACATTREHDVLSEVTIFPPDDIDPDRRRQPIGKAIIRFTRDNLRQTLRAAMVQGLTEVVAIDVVLVLLLTFGLRMVFGPLEHLRTALFRLASSQGDRLDELSRLGRTEFDSVIDGFNRVLRRLQATQAELVEKNRQLEVVSKTDQLTGVFNRRHLDEVLNSALAYTRHDGMPFSIILLDVDRFKSVNDTYGHQVGDRVLVEIARCILDVKRVTDTVGRWGGEEFLLICADTDLDDAVRFAENLRDAIASRHFSVTGQMTASLGVACVQDGDTIHGTISRADQALYRSKERGRNRVEYAPAQVDDADDADDADGRVGDAVTG</sequence>
<feature type="domain" description="GGDEF" evidence="6">
    <location>
        <begin position="281"/>
        <end position="410"/>
    </location>
</feature>
<dbReference type="PROSITE" id="PS50887">
    <property type="entry name" value="GGDEF"/>
    <property type="match status" value="1"/>
</dbReference>
<dbReference type="EC" id="2.7.7.65" evidence="1"/>
<dbReference type="Pfam" id="PF00990">
    <property type="entry name" value="GGDEF"/>
    <property type="match status" value="1"/>
</dbReference>
<dbReference type="PANTHER" id="PTHR45138">
    <property type="entry name" value="REGULATORY COMPONENTS OF SENSORY TRANSDUCTION SYSTEM"/>
    <property type="match status" value="1"/>
</dbReference>
<evidence type="ECO:0000256" key="2">
    <source>
        <dbReference type="ARBA" id="ARBA00034247"/>
    </source>
</evidence>
<name>A0A5P2HAR4_9BURK</name>
<dbReference type="PANTHER" id="PTHR45138:SF9">
    <property type="entry name" value="DIGUANYLATE CYCLASE DGCM-RELATED"/>
    <property type="match status" value="1"/>
</dbReference>
<dbReference type="InterPro" id="IPR043128">
    <property type="entry name" value="Rev_trsase/Diguanyl_cyclase"/>
</dbReference>
<dbReference type="CDD" id="cd01949">
    <property type="entry name" value="GGDEF"/>
    <property type="match status" value="1"/>
</dbReference>
<dbReference type="GO" id="GO:0016020">
    <property type="term" value="C:membrane"/>
    <property type="evidence" value="ECO:0007669"/>
    <property type="project" value="InterPro"/>
</dbReference>
<reference evidence="7 8" key="1">
    <citation type="submission" date="2019-09" db="EMBL/GenBank/DDBJ databases">
        <title>FDA dAtabase for Regulatory Grade micrObial Sequences (FDA-ARGOS): Supporting development and validation of Infectious Disease Dx tests.</title>
        <authorList>
            <person name="Sciortino C."/>
            <person name="Tallon L."/>
            <person name="Sadzewicz L."/>
            <person name="Vavikolanu K."/>
            <person name="Mehta A."/>
            <person name="Aluvathingal J."/>
            <person name="Nadendla S."/>
            <person name="Nandy P."/>
            <person name="Geyer C."/>
            <person name="Yan Y."/>
            <person name="Sichtig H."/>
        </authorList>
    </citation>
    <scope>NUCLEOTIDE SEQUENCE [LARGE SCALE GENOMIC DNA]</scope>
    <source>
        <strain evidence="7 8">FDAARGOS_664</strain>
    </source>
</reference>